<comment type="caution">
    <text evidence="2">The sequence shown here is derived from an EMBL/GenBank/DDBJ whole genome shotgun (WGS) entry which is preliminary data.</text>
</comment>
<dbReference type="OrthoDB" id="10286616at2759"/>
<dbReference type="EMBL" id="BMAV01005213">
    <property type="protein sequence ID" value="GFY46137.1"/>
    <property type="molecule type" value="Genomic_DNA"/>
</dbReference>
<evidence type="ECO:0000256" key="1">
    <source>
        <dbReference type="SAM" id="Phobius"/>
    </source>
</evidence>
<keyword evidence="1" id="KW-0472">Membrane</keyword>
<evidence type="ECO:0000313" key="2">
    <source>
        <dbReference type="EMBL" id="GFY46137.1"/>
    </source>
</evidence>
<accession>A0A8X6X4R3</accession>
<organism evidence="2 3">
    <name type="scientific">Trichonephila inaurata madagascariensis</name>
    <dbReference type="NCBI Taxonomy" id="2747483"/>
    <lineage>
        <taxon>Eukaryota</taxon>
        <taxon>Metazoa</taxon>
        <taxon>Ecdysozoa</taxon>
        <taxon>Arthropoda</taxon>
        <taxon>Chelicerata</taxon>
        <taxon>Arachnida</taxon>
        <taxon>Araneae</taxon>
        <taxon>Araneomorphae</taxon>
        <taxon>Entelegynae</taxon>
        <taxon>Araneoidea</taxon>
        <taxon>Nephilidae</taxon>
        <taxon>Trichonephila</taxon>
        <taxon>Trichonephila inaurata</taxon>
    </lineage>
</organism>
<keyword evidence="1" id="KW-0812">Transmembrane</keyword>
<gene>
    <name evidence="2" type="ORF">TNIN_367871</name>
</gene>
<sequence>MKYFPSSVLEAGFTEPCGWFACPTSFTQSVMRSSRSLLEVCPDSLSRETGTTSEVIVSCTYTRRNAMDLHAKLHGLLTLTNILSGNRPLLYLLLLMPFIFFTDYGTALDLNIFWGQKFFGHPFR</sequence>
<proteinExistence type="predicted"/>
<protein>
    <submittedName>
        <fullName evidence="2">Uncharacterized protein</fullName>
    </submittedName>
</protein>
<dbReference type="AlphaFoldDB" id="A0A8X6X4R3"/>
<reference evidence="2" key="1">
    <citation type="submission" date="2020-08" db="EMBL/GenBank/DDBJ databases">
        <title>Multicomponent nature underlies the extraordinary mechanical properties of spider dragline silk.</title>
        <authorList>
            <person name="Kono N."/>
            <person name="Nakamura H."/>
            <person name="Mori M."/>
            <person name="Yoshida Y."/>
            <person name="Ohtoshi R."/>
            <person name="Malay A.D."/>
            <person name="Moran D.A.P."/>
            <person name="Tomita M."/>
            <person name="Numata K."/>
            <person name="Arakawa K."/>
        </authorList>
    </citation>
    <scope>NUCLEOTIDE SEQUENCE</scope>
</reference>
<name>A0A8X6X4R3_9ARAC</name>
<dbReference type="Proteomes" id="UP000886998">
    <property type="component" value="Unassembled WGS sequence"/>
</dbReference>
<evidence type="ECO:0000313" key="3">
    <source>
        <dbReference type="Proteomes" id="UP000886998"/>
    </source>
</evidence>
<keyword evidence="3" id="KW-1185">Reference proteome</keyword>
<keyword evidence="1" id="KW-1133">Transmembrane helix</keyword>
<feature type="transmembrane region" description="Helical" evidence="1">
    <location>
        <begin position="89"/>
        <end position="114"/>
    </location>
</feature>